<organism evidence="3 4">
    <name type="scientific">Candidatus Aphodoplasma excrementigallinarum</name>
    <dbReference type="NCBI Taxonomy" id="2840673"/>
    <lineage>
        <taxon>Bacteria</taxon>
        <taxon>Bacillati</taxon>
        <taxon>Bacillota</taxon>
        <taxon>Clostridia</taxon>
        <taxon>Eubacteriales</taxon>
        <taxon>Candidatus Aphodoplasma</taxon>
    </lineage>
</organism>
<protein>
    <submittedName>
        <fullName evidence="3">Gfo/Idh/MocA family oxidoreductase</fullName>
    </submittedName>
</protein>
<dbReference type="AlphaFoldDB" id="A0A9D1NHC1"/>
<comment type="caution">
    <text evidence="3">The sequence shown here is derived from an EMBL/GenBank/DDBJ whole genome shotgun (WGS) entry which is preliminary data.</text>
</comment>
<dbReference type="PANTHER" id="PTHR43708:SF8">
    <property type="entry name" value="OXIDOREDUCTASE"/>
    <property type="match status" value="1"/>
</dbReference>
<feature type="domain" description="GFO/IDH/MocA-like oxidoreductase" evidence="2">
    <location>
        <begin position="127"/>
        <end position="244"/>
    </location>
</feature>
<dbReference type="SUPFAM" id="SSF51735">
    <property type="entry name" value="NAD(P)-binding Rossmann-fold domains"/>
    <property type="match status" value="1"/>
</dbReference>
<evidence type="ECO:0000259" key="2">
    <source>
        <dbReference type="Pfam" id="PF22725"/>
    </source>
</evidence>
<dbReference type="GO" id="GO:0000166">
    <property type="term" value="F:nucleotide binding"/>
    <property type="evidence" value="ECO:0007669"/>
    <property type="project" value="InterPro"/>
</dbReference>
<reference evidence="3" key="2">
    <citation type="journal article" date="2021" name="PeerJ">
        <title>Extensive microbial diversity within the chicken gut microbiome revealed by metagenomics and culture.</title>
        <authorList>
            <person name="Gilroy R."/>
            <person name="Ravi A."/>
            <person name="Getino M."/>
            <person name="Pursley I."/>
            <person name="Horton D.L."/>
            <person name="Alikhan N.F."/>
            <person name="Baker D."/>
            <person name="Gharbi K."/>
            <person name="Hall N."/>
            <person name="Watson M."/>
            <person name="Adriaenssens E.M."/>
            <person name="Foster-Nyarko E."/>
            <person name="Jarju S."/>
            <person name="Secka A."/>
            <person name="Antonio M."/>
            <person name="Oren A."/>
            <person name="Chaudhuri R.R."/>
            <person name="La Ragione R."/>
            <person name="Hildebrand F."/>
            <person name="Pallen M.J."/>
        </authorList>
    </citation>
    <scope>NUCLEOTIDE SEQUENCE</scope>
    <source>
        <strain evidence="3">4920</strain>
    </source>
</reference>
<dbReference type="EMBL" id="DVOF01000183">
    <property type="protein sequence ID" value="HIV03164.1"/>
    <property type="molecule type" value="Genomic_DNA"/>
</dbReference>
<dbReference type="InterPro" id="IPR051317">
    <property type="entry name" value="Gfo/Idh/MocA_oxidoreduct"/>
</dbReference>
<accession>A0A9D1NHC1</accession>
<dbReference type="InterPro" id="IPR036291">
    <property type="entry name" value="NAD(P)-bd_dom_sf"/>
</dbReference>
<name>A0A9D1NHC1_9FIRM</name>
<gene>
    <name evidence="3" type="ORF">IAC74_06275</name>
</gene>
<dbReference type="Gene3D" id="3.30.360.10">
    <property type="entry name" value="Dihydrodipicolinate Reductase, domain 2"/>
    <property type="match status" value="1"/>
</dbReference>
<feature type="domain" description="Gfo/Idh/MocA-like oxidoreductase N-terminal" evidence="1">
    <location>
        <begin position="3"/>
        <end position="117"/>
    </location>
</feature>
<evidence type="ECO:0000313" key="4">
    <source>
        <dbReference type="Proteomes" id="UP000886743"/>
    </source>
</evidence>
<evidence type="ECO:0000259" key="1">
    <source>
        <dbReference type="Pfam" id="PF01408"/>
    </source>
</evidence>
<reference evidence="3" key="1">
    <citation type="submission" date="2020-10" db="EMBL/GenBank/DDBJ databases">
        <authorList>
            <person name="Gilroy R."/>
        </authorList>
    </citation>
    <scope>NUCLEOTIDE SEQUENCE</scope>
    <source>
        <strain evidence="3">4920</strain>
    </source>
</reference>
<dbReference type="Pfam" id="PF22725">
    <property type="entry name" value="GFO_IDH_MocA_C3"/>
    <property type="match status" value="1"/>
</dbReference>
<proteinExistence type="predicted"/>
<dbReference type="Gene3D" id="3.40.50.720">
    <property type="entry name" value="NAD(P)-binding Rossmann-like Domain"/>
    <property type="match status" value="1"/>
</dbReference>
<dbReference type="InterPro" id="IPR055170">
    <property type="entry name" value="GFO_IDH_MocA-like_dom"/>
</dbReference>
<sequence length="348" mass="39192">MHKLGIIGYGGMGGWHADHALKSDVVELAGIYDIKPERCELAEQKGIHAYDSMEALLSDESIDLVTVAIPNDEHKDVVIKCLLAGKNVICEKPVALSSAEFAEMVDAAHKSGKLFTVHQNRRWDVDFLAMKQLYNSGEIGEVFNVESRIHGSRGIPSDWRGEKKYGGGMLLDWGVHLIDQILQIYAGKKVKKLYCRFEHTTNFEVDDGFKLDLTFDGGEQAYVEVGTYNFIALPRFYMQAKKGTAMITDWREKCKVVKCKAWNESDVLPVQTAAGLTKTMAPRDDVTTDTYEIERPHSDVHDFYRNFCAAIEGKEEQLIKHDEVMRVMKVMEASFKSVEQDAVLACDI</sequence>
<dbReference type="SUPFAM" id="SSF55347">
    <property type="entry name" value="Glyceraldehyde-3-phosphate dehydrogenase-like, C-terminal domain"/>
    <property type="match status" value="1"/>
</dbReference>
<evidence type="ECO:0000313" key="3">
    <source>
        <dbReference type="EMBL" id="HIV03164.1"/>
    </source>
</evidence>
<dbReference type="InterPro" id="IPR000683">
    <property type="entry name" value="Gfo/Idh/MocA-like_OxRdtase_N"/>
</dbReference>
<dbReference type="Pfam" id="PF01408">
    <property type="entry name" value="GFO_IDH_MocA"/>
    <property type="match status" value="1"/>
</dbReference>
<dbReference type="PANTHER" id="PTHR43708">
    <property type="entry name" value="CONSERVED EXPRESSED OXIDOREDUCTASE (EUROFUNG)"/>
    <property type="match status" value="1"/>
</dbReference>
<dbReference type="Proteomes" id="UP000886743">
    <property type="component" value="Unassembled WGS sequence"/>
</dbReference>